<dbReference type="AlphaFoldDB" id="A0A7W5C9S1"/>
<keyword evidence="1" id="KW-0808">Transferase</keyword>
<reference evidence="1 2" key="1">
    <citation type="submission" date="2020-08" db="EMBL/GenBank/DDBJ databases">
        <title>Genomic Encyclopedia of Type Strains, Phase III (KMG-III): the genomes of soil and plant-associated and newly described type strains.</title>
        <authorList>
            <person name="Whitman W."/>
        </authorList>
    </citation>
    <scope>NUCLEOTIDE SEQUENCE [LARGE SCALE GENOMIC DNA]</scope>
    <source>
        <strain evidence="1 2">CECT 8234</strain>
    </source>
</reference>
<comment type="caution">
    <text evidence="1">The sequence shown here is derived from an EMBL/GenBank/DDBJ whole genome shotgun (WGS) entry which is preliminary data.</text>
</comment>
<dbReference type="Gene3D" id="3.40.50.300">
    <property type="entry name" value="P-loop containing nucleotide triphosphate hydrolases"/>
    <property type="match status" value="1"/>
</dbReference>
<evidence type="ECO:0000313" key="2">
    <source>
        <dbReference type="Proteomes" id="UP000518605"/>
    </source>
</evidence>
<dbReference type="GO" id="GO:0016740">
    <property type="term" value="F:transferase activity"/>
    <property type="evidence" value="ECO:0007669"/>
    <property type="project" value="UniProtKB-KW"/>
</dbReference>
<dbReference type="InterPro" id="IPR027417">
    <property type="entry name" value="P-loop_NTPase"/>
</dbReference>
<gene>
    <name evidence="1" type="ORF">FHS16_003793</name>
</gene>
<dbReference type="SUPFAM" id="SSF52540">
    <property type="entry name" value="P-loop containing nucleoside triphosphate hydrolases"/>
    <property type="match status" value="1"/>
</dbReference>
<evidence type="ECO:0000313" key="1">
    <source>
        <dbReference type="EMBL" id="MBB3153718.1"/>
    </source>
</evidence>
<organism evidence="1 2">
    <name type="scientific">Paenibacillus endophyticus</name>
    <dbReference type="NCBI Taxonomy" id="1294268"/>
    <lineage>
        <taxon>Bacteria</taxon>
        <taxon>Bacillati</taxon>
        <taxon>Bacillota</taxon>
        <taxon>Bacilli</taxon>
        <taxon>Bacillales</taxon>
        <taxon>Paenibacillaceae</taxon>
        <taxon>Paenibacillus</taxon>
    </lineage>
</organism>
<name>A0A7W5C9S1_9BACL</name>
<dbReference type="EMBL" id="JACHXW010000011">
    <property type="protein sequence ID" value="MBB3153718.1"/>
    <property type="molecule type" value="Genomic_DNA"/>
</dbReference>
<dbReference type="Proteomes" id="UP000518605">
    <property type="component" value="Unassembled WGS sequence"/>
</dbReference>
<keyword evidence="2" id="KW-1185">Reference proteome</keyword>
<dbReference type="Pfam" id="PF13671">
    <property type="entry name" value="AAA_33"/>
    <property type="match status" value="1"/>
</dbReference>
<dbReference type="RefSeq" id="WP_183565834.1">
    <property type="nucleotide sequence ID" value="NZ_CBCSLB010000010.1"/>
</dbReference>
<accession>A0A7W5C9S1</accession>
<protein>
    <submittedName>
        <fullName evidence="1">Chloramphenicol 3-O-phosphotransferase</fullName>
    </submittedName>
</protein>
<sequence>MIIMINGAFGVGKTSTAAKLQEKMPNSMLFDPEQVGYMLGRILTDEIKSEQERTDNFQDLDLWRVLVVQAAQAIKSKYQRTMIVPMTIYNKDYFHYIYEGFRRLDSQTYHFCLMASEEVIFERLKKRGEVEGNWCFQQTNRCLDAFQSACFEPYIWTEKMEVSEIAEAIMKTIKHGTA</sequence>
<proteinExistence type="predicted"/>